<comment type="similarity">
    <text evidence="2 8">Belongs to the DHHC palmitoyltransferase family.</text>
</comment>
<evidence type="ECO:0000256" key="3">
    <source>
        <dbReference type="ARBA" id="ARBA00022679"/>
    </source>
</evidence>
<keyword evidence="6 8" id="KW-0472">Membrane</keyword>
<dbReference type="InterPro" id="IPR039859">
    <property type="entry name" value="PFA4/ZDH16/20/ERF2-like"/>
</dbReference>
<evidence type="ECO:0000256" key="6">
    <source>
        <dbReference type="ARBA" id="ARBA00023136"/>
    </source>
</evidence>
<comment type="catalytic activity">
    <reaction evidence="8">
        <text>L-cysteinyl-[protein] + hexadecanoyl-CoA = S-hexadecanoyl-L-cysteinyl-[protein] + CoA</text>
        <dbReference type="Rhea" id="RHEA:36683"/>
        <dbReference type="Rhea" id="RHEA-COMP:10131"/>
        <dbReference type="Rhea" id="RHEA-COMP:11032"/>
        <dbReference type="ChEBI" id="CHEBI:29950"/>
        <dbReference type="ChEBI" id="CHEBI:57287"/>
        <dbReference type="ChEBI" id="CHEBI:57379"/>
        <dbReference type="ChEBI" id="CHEBI:74151"/>
        <dbReference type="EC" id="2.3.1.225"/>
    </reaction>
</comment>
<feature type="region of interest" description="Disordered" evidence="9">
    <location>
        <begin position="625"/>
        <end position="658"/>
    </location>
</feature>
<dbReference type="InterPro" id="IPR001594">
    <property type="entry name" value="Palmitoyltrfase_DHHC"/>
</dbReference>
<evidence type="ECO:0000256" key="4">
    <source>
        <dbReference type="ARBA" id="ARBA00022692"/>
    </source>
</evidence>
<evidence type="ECO:0000256" key="2">
    <source>
        <dbReference type="ARBA" id="ARBA00008574"/>
    </source>
</evidence>
<protein>
    <recommendedName>
        <fullName evidence="8">S-acyltransferase</fullName>
        <ecNumber evidence="8">2.3.1.225</ecNumber>
    </recommendedName>
    <alternativeName>
        <fullName evidence="8">Palmitoyltransferase</fullName>
    </alternativeName>
</protein>
<proteinExistence type="inferred from homology"/>
<keyword evidence="5 8" id="KW-1133">Transmembrane helix</keyword>
<dbReference type="GO" id="GO:0005794">
    <property type="term" value="C:Golgi apparatus"/>
    <property type="evidence" value="ECO:0007669"/>
    <property type="project" value="TreeGrafter"/>
</dbReference>
<organism evidence="11 12">
    <name type="scientific">Colocasia esculenta</name>
    <name type="common">Wild taro</name>
    <name type="synonym">Arum esculentum</name>
    <dbReference type="NCBI Taxonomy" id="4460"/>
    <lineage>
        <taxon>Eukaryota</taxon>
        <taxon>Viridiplantae</taxon>
        <taxon>Streptophyta</taxon>
        <taxon>Embryophyta</taxon>
        <taxon>Tracheophyta</taxon>
        <taxon>Spermatophyta</taxon>
        <taxon>Magnoliopsida</taxon>
        <taxon>Liliopsida</taxon>
        <taxon>Araceae</taxon>
        <taxon>Aroideae</taxon>
        <taxon>Colocasieae</taxon>
        <taxon>Colocasia</taxon>
    </lineage>
</organism>
<keyword evidence="4 8" id="KW-0812">Transmembrane</keyword>
<dbReference type="PANTHER" id="PTHR22883">
    <property type="entry name" value="ZINC FINGER DHHC DOMAIN CONTAINING PROTEIN"/>
    <property type="match status" value="1"/>
</dbReference>
<dbReference type="GO" id="GO:0005783">
    <property type="term" value="C:endoplasmic reticulum"/>
    <property type="evidence" value="ECO:0007669"/>
    <property type="project" value="TreeGrafter"/>
</dbReference>
<feature type="domain" description="Palmitoyltransferase DHHC" evidence="10">
    <location>
        <begin position="213"/>
        <end position="315"/>
    </location>
</feature>
<dbReference type="OrthoDB" id="9909019at2759"/>
<dbReference type="Proteomes" id="UP000652761">
    <property type="component" value="Unassembled WGS sequence"/>
</dbReference>
<comment type="caution">
    <text evidence="11">The sequence shown here is derived from an EMBL/GenBank/DDBJ whole genome shotgun (WGS) entry which is preliminary data.</text>
</comment>
<keyword evidence="7 8" id="KW-0012">Acyltransferase</keyword>
<feature type="compositionally biased region" description="Polar residues" evidence="9">
    <location>
        <begin position="535"/>
        <end position="548"/>
    </location>
</feature>
<feature type="compositionally biased region" description="Acidic residues" evidence="9">
    <location>
        <begin position="552"/>
        <end position="561"/>
    </location>
</feature>
<keyword evidence="3 8" id="KW-0808">Transferase</keyword>
<sequence length="658" mass="71417">MARRHGWQLPAHSLQVIAITVYFLLSIAFYAFFAPFLGKDLYERVAMGVYSSLVLSVFILYVRCTAIDPVDPGILIAPHPASAYKSINKAQSGDWPHAEPVETASRAEALSAQYKPGTCGVICGFCCGCLVKEDCHRDEDSGQQQANCEEALFCTLCNAEVGHRVPGLGFQRQCNSAGHLGFGDLVNTAEVVTNVLMDLIIIAGFEKISPRVQWLNNCVGRKNYITFLSLMAMSLVWLLVESGIGIAVLVRCFTAKRAIQMQIIERLGNGFSLAPFATIVAICSAVSLLACVPLGELFFFHILLMRKGITTYEYVVAMRAQSEPPGPSIHGDQPSMPSSPNSSVTTGISGGSSLGLQYRGAWCTPPRVFVDQQDEIVPHLEPGRVPSTVDPDAIGSSDRGKRVPKHPVRISAWNLAKLDSREAIRAAAKARASSSVLKPISSRFQYDTDRCSSGNVSSRSSNISMDVLHRDTRSGTLISSPLRSSYPPSGTSRDDIETCPQTPSSFSSPHHHHNNGIGSSTLDRQHSNAKRFNPVFQSSANRSPWSIRTNDDDSIASDDVEHEQIRKTSSSMVESSRSPVYWDQGTSLFVTLQNTSGASRPDGIELLHTGQSIFYGGPILTDGTRRSSGVAGSTYLRQGGADSRRGLSQLPVFVPRDS</sequence>
<feature type="transmembrane region" description="Helical" evidence="8">
    <location>
        <begin position="224"/>
        <end position="250"/>
    </location>
</feature>
<evidence type="ECO:0000256" key="8">
    <source>
        <dbReference type="RuleBase" id="RU079119"/>
    </source>
</evidence>
<evidence type="ECO:0000256" key="5">
    <source>
        <dbReference type="ARBA" id="ARBA00022989"/>
    </source>
</evidence>
<keyword evidence="12" id="KW-1185">Reference proteome</keyword>
<feature type="compositionally biased region" description="Low complexity" evidence="9">
    <location>
        <begin position="452"/>
        <end position="464"/>
    </location>
</feature>
<name>A0A843VCB9_COLES</name>
<dbReference type="PANTHER" id="PTHR22883:SF316">
    <property type="entry name" value="PROTEIN S-ACYLTRANSFERASE 21"/>
    <property type="match status" value="1"/>
</dbReference>
<feature type="transmembrane region" description="Helical" evidence="8">
    <location>
        <begin position="271"/>
        <end position="304"/>
    </location>
</feature>
<evidence type="ECO:0000313" key="12">
    <source>
        <dbReference type="Proteomes" id="UP000652761"/>
    </source>
</evidence>
<evidence type="ECO:0000256" key="1">
    <source>
        <dbReference type="ARBA" id="ARBA00004141"/>
    </source>
</evidence>
<feature type="transmembrane region" description="Helical" evidence="8">
    <location>
        <begin position="45"/>
        <end position="62"/>
    </location>
</feature>
<dbReference type="GO" id="GO:0016020">
    <property type="term" value="C:membrane"/>
    <property type="evidence" value="ECO:0007669"/>
    <property type="project" value="UniProtKB-SubCell"/>
</dbReference>
<comment type="domain">
    <text evidence="8">The DHHC domain is required for palmitoyltransferase activity.</text>
</comment>
<gene>
    <name evidence="11" type="ORF">Taro_026610</name>
</gene>
<feature type="compositionally biased region" description="Polar residues" evidence="9">
    <location>
        <begin position="474"/>
        <end position="491"/>
    </location>
</feature>
<dbReference type="EMBL" id="NMUH01001614">
    <property type="protein sequence ID" value="MQL93958.1"/>
    <property type="molecule type" value="Genomic_DNA"/>
</dbReference>
<accession>A0A843VCB9</accession>
<reference evidence="11" key="1">
    <citation type="submission" date="2017-07" db="EMBL/GenBank/DDBJ databases">
        <title>Taro Niue Genome Assembly and Annotation.</title>
        <authorList>
            <person name="Atibalentja N."/>
            <person name="Keating K."/>
            <person name="Fields C.J."/>
        </authorList>
    </citation>
    <scope>NUCLEOTIDE SEQUENCE</scope>
    <source>
        <strain evidence="11">Niue_2</strain>
        <tissue evidence="11">Leaf</tissue>
    </source>
</reference>
<feature type="region of interest" description="Disordered" evidence="9">
    <location>
        <begin position="446"/>
        <end position="572"/>
    </location>
</feature>
<dbReference type="GO" id="GO:0006612">
    <property type="term" value="P:protein targeting to membrane"/>
    <property type="evidence" value="ECO:0007669"/>
    <property type="project" value="TreeGrafter"/>
</dbReference>
<dbReference type="EC" id="2.3.1.225" evidence="8"/>
<dbReference type="AlphaFoldDB" id="A0A843VCB9"/>
<comment type="subcellular location">
    <subcellularLocation>
        <location evidence="1">Membrane</location>
        <topology evidence="1">Multi-pass membrane protein</topology>
    </subcellularLocation>
</comment>
<evidence type="ECO:0000256" key="9">
    <source>
        <dbReference type="SAM" id="MobiDB-lite"/>
    </source>
</evidence>
<evidence type="ECO:0000313" key="11">
    <source>
        <dbReference type="EMBL" id="MQL93958.1"/>
    </source>
</evidence>
<evidence type="ECO:0000256" key="7">
    <source>
        <dbReference type="ARBA" id="ARBA00023315"/>
    </source>
</evidence>
<feature type="region of interest" description="Disordered" evidence="9">
    <location>
        <begin position="380"/>
        <end position="405"/>
    </location>
</feature>
<feature type="transmembrane region" description="Helical" evidence="8">
    <location>
        <begin position="12"/>
        <end position="33"/>
    </location>
</feature>
<dbReference type="Pfam" id="PF01529">
    <property type="entry name" value="DHHC"/>
    <property type="match status" value="1"/>
</dbReference>
<feature type="region of interest" description="Disordered" evidence="9">
    <location>
        <begin position="323"/>
        <end position="347"/>
    </location>
</feature>
<evidence type="ECO:0000259" key="10">
    <source>
        <dbReference type="Pfam" id="PF01529"/>
    </source>
</evidence>
<dbReference type="GO" id="GO:0019706">
    <property type="term" value="F:protein-cysteine S-palmitoyltransferase activity"/>
    <property type="evidence" value="ECO:0007669"/>
    <property type="project" value="UniProtKB-EC"/>
</dbReference>